<evidence type="ECO:0000256" key="3">
    <source>
        <dbReference type="SAM" id="Phobius"/>
    </source>
</evidence>
<evidence type="ECO:0000313" key="5">
    <source>
        <dbReference type="EMBL" id="MDC3415326.1"/>
    </source>
</evidence>
<evidence type="ECO:0000256" key="2">
    <source>
        <dbReference type="ARBA" id="ARBA00022525"/>
    </source>
</evidence>
<keyword evidence="6" id="KW-1185">Reference proteome</keyword>
<dbReference type="SUPFAM" id="SSF55486">
    <property type="entry name" value="Metalloproteases ('zincins'), catalytic domain"/>
    <property type="match status" value="1"/>
</dbReference>
<dbReference type="PROSITE" id="PS51995">
    <property type="entry name" value="ATLF"/>
    <property type="match status" value="1"/>
</dbReference>
<keyword evidence="3" id="KW-0812">Transmembrane</keyword>
<keyword evidence="3" id="KW-1133">Transmembrane helix</keyword>
<evidence type="ECO:0000256" key="1">
    <source>
        <dbReference type="ARBA" id="ARBA00004613"/>
    </source>
</evidence>
<dbReference type="Gene3D" id="3.40.390.10">
    <property type="entry name" value="Collagenase (Catalytic Domain)"/>
    <property type="match status" value="1"/>
</dbReference>
<organism evidence="5 6">
    <name type="scientific">Aquibacillus salsiterrae</name>
    <dbReference type="NCBI Taxonomy" id="2950439"/>
    <lineage>
        <taxon>Bacteria</taxon>
        <taxon>Bacillati</taxon>
        <taxon>Bacillota</taxon>
        <taxon>Bacilli</taxon>
        <taxon>Bacillales</taxon>
        <taxon>Bacillaceae</taxon>
        <taxon>Aquibacillus</taxon>
    </lineage>
</organism>
<dbReference type="InterPro" id="IPR024079">
    <property type="entry name" value="MetalloPept_cat_dom_sf"/>
</dbReference>
<dbReference type="Pfam" id="PF07737">
    <property type="entry name" value="ATLF"/>
    <property type="match status" value="1"/>
</dbReference>
<comment type="subcellular location">
    <subcellularLocation>
        <location evidence="1">Secreted</location>
    </subcellularLocation>
</comment>
<proteinExistence type="predicted"/>
<comment type="caution">
    <text evidence="5">The sequence shown here is derived from an EMBL/GenBank/DDBJ whole genome shotgun (WGS) entry which is preliminary data.</text>
</comment>
<keyword evidence="2" id="KW-0964">Secreted</keyword>
<dbReference type="AlphaFoldDB" id="A0A9X3WBR4"/>
<dbReference type="InterPro" id="IPR047568">
    <property type="entry name" value="ATLF-like_dom"/>
</dbReference>
<dbReference type="GO" id="GO:0008237">
    <property type="term" value="F:metallopeptidase activity"/>
    <property type="evidence" value="ECO:0007669"/>
    <property type="project" value="InterPro"/>
</dbReference>
<dbReference type="GO" id="GO:0005576">
    <property type="term" value="C:extracellular region"/>
    <property type="evidence" value="ECO:0007669"/>
    <property type="project" value="UniProtKB-SubCell"/>
</dbReference>
<dbReference type="EMBL" id="JAMQKC010000001">
    <property type="protein sequence ID" value="MDC3415326.1"/>
    <property type="molecule type" value="Genomic_DNA"/>
</dbReference>
<name>A0A9X3WBR4_9BACI</name>
<feature type="transmembrane region" description="Helical" evidence="3">
    <location>
        <begin position="7"/>
        <end position="23"/>
    </location>
</feature>
<evidence type="ECO:0000259" key="4">
    <source>
        <dbReference type="PROSITE" id="PS51995"/>
    </source>
</evidence>
<evidence type="ECO:0000313" key="6">
    <source>
        <dbReference type="Proteomes" id="UP001145069"/>
    </source>
</evidence>
<reference evidence="5" key="1">
    <citation type="submission" date="2022-06" db="EMBL/GenBank/DDBJ databases">
        <title>Aquibacillus sp. a new bacterium isolated from soil saline samples.</title>
        <authorList>
            <person name="Galisteo C."/>
            <person name="De La Haba R."/>
            <person name="Sanchez-Porro C."/>
            <person name="Ventosa A."/>
        </authorList>
    </citation>
    <scope>NUCLEOTIDE SEQUENCE</scope>
    <source>
        <strain evidence="5">3ASR75-54</strain>
    </source>
</reference>
<feature type="domain" description="ATLF-like" evidence="4">
    <location>
        <begin position="52"/>
        <end position="238"/>
    </location>
</feature>
<dbReference type="Proteomes" id="UP001145069">
    <property type="component" value="Unassembled WGS sequence"/>
</dbReference>
<keyword evidence="3" id="KW-0472">Membrane</keyword>
<protein>
    <recommendedName>
        <fullName evidence="4">ATLF-like domain-containing protein</fullName>
    </recommendedName>
</protein>
<accession>A0A9X3WBR4</accession>
<dbReference type="InterPro" id="IPR014781">
    <property type="entry name" value="Anthrax_toxin_lethal/edema_N/C"/>
</dbReference>
<gene>
    <name evidence="5" type="ORF">NC799_00155</name>
</gene>
<sequence length="250" mass="28553">MKKLIKHLKVIIVVLIFSFLPFMDITKPFNGVLLQKAHGIEDSFPMENLTNADFLNQLVIVPNEISDQLSLFVMLERINRIDRPVLQLLVVQGVKIRLFEGSLTDEPLLAYLKSERPRGYKGDVTWDDVPGSGGSWLISAKIGSSMPGNGHSSINLELHEIGHTVYNLLLTDRSFATSLEDAWKLEVKTVFGKKEYFNNYESEYFSEMFASYYYSDSSNYDIKKNAPETYRVLSNLESLKSSTIQPNYYK</sequence>
<dbReference type="RefSeq" id="WP_272444294.1">
    <property type="nucleotide sequence ID" value="NZ_JAMQKC010000001.1"/>
</dbReference>